<dbReference type="GO" id="GO:0020037">
    <property type="term" value="F:heme binding"/>
    <property type="evidence" value="ECO:0007669"/>
    <property type="project" value="InterPro"/>
</dbReference>
<evidence type="ECO:0000256" key="9">
    <source>
        <dbReference type="ARBA" id="ARBA00023002"/>
    </source>
</evidence>
<evidence type="ECO:0000256" key="4">
    <source>
        <dbReference type="ARBA" id="ARBA00010617"/>
    </source>
</evidence>
<reference evidence="17" key="1">
    <citation type="submission" date="2025-08" db="UniProtKB">
        <authorList>
            <consortium name="RefSeq"/>
        </authorList>
    </citation>
    <scope>IDENTIFICATION</scope>
</reference>
<evidence type="ECO:0000256" key="7">
    <source>
        <dbReference type="ARBA" id="ARBA00022824"/>
    </source>
</evidence>
<organism evidence="16 17">
    <name type="scientific">Acanthaster planci</name>
    <name type="common">Crown-of-thorns starfish</name>
    <dbReference type="NCBI Taxonomy" id="133434"/>
    <lineage>
        <taxon>Eukaryota</taxon>
        <taxon>Metazoa</taxon>
        <taxon>Echinodermata</taxon>
        <taxon>Eleutherozoa</taxon>
        <taxon>Asterozoa</taxon>
        <taxon>Asteroidea</taxon>
        <taxon>Valvatacea</taxon>
        <taxon>Valvatida</taxon>
        <taxon>Acanthasteridae</taxon>
        <taxon>Acanthaster</taxon>
    </lineage>
</organism>
<dbReference type="PRINTS" id="PR00385">
    <property type="entry name" value="P450"/>
</dbReference>
<name>A0A8B7Z5T0_ACAPL</name>
<evidence type="ECO:0000256" key="13">
    <source>
        <dbReference type="PIRSR" id="PIRSR602401-1"/>
    </source>
</evidence>
<keyword evidence="10 13" id="KW-0408">Iron</keyword>
<evidence type="ECO:0000256" key="2">
    <source>
        <dbReference type="ARBA" id="ARBA00004174"/>
    </source>
</evidence>
<dbReference type="GO" id="GO:0042446">
    <property type="term" value="P:hormone biosynthetic process"/>
    <property type="evidence" value="ECO:0007669"/>
    <property type="project" value="TreeGrafter"/>
</dbReference>
<comment type="similarity">
    <text evidence="4 14">Belongs to the cytochrome P450 family.</text>
</comment>
<dbReference type="OrthoDB" id="639466at2759"/>
<evidence type="ECO:0000256" key="14">
    <source>
        <dbReference type="RuleBase" id="RU000461"/>
    </source>
</evidence>
<keyword evidence="6 13" id="KW-0479">Metal-binding</keyword>
<keyword evidence="11 14" id="KW-0503">Monooxygenase</keyword>
<keyword evidence="12 15" id="KW-0472">Membrane</keyword>
<accession>A0A8B7Z5T0</accession>
<dbReference type="InterPro" id="IPR036396">
    <property type="entry name" value="Cyt_P450_sf"/>
</dbReference>
<keyword evidence="9 14" id="KW-0560">Oxidoreductase</keyword>
<evidence type="ECO:0000313" key="17">
    <source>
        <dbReference type="RefSeq" id="XP_022100317.1"/>
    </source>
</evidence>
<keyword evidence="16" id="KW-1185">Reference proteome</keyword>
<dbReference type="PROSITE" id="PS00086">
    <property type="entry name" value="CYTOCHROME_P450"/>
    <property type="match status" value="1"/>
</dbReference>
<keyword evidence="7" id="KW-0256">Endoplasmic reticulum</keyword>
<comment type="subcellular location">
    <subcellularLocation>
        <location evidence="3">Endoplasmic reticulum membrane</location>
        <topology evidence="3">Peripheral membrane protein</topology>
    </subcellularLocation>
    <subcellularLocation>
        <location evidence="2">Microsome membrane</location>
        <topology evidence="2">Peripheral membrane protein</topology>
    </subcellularLocation>
</comment>
<evidence type="ECO:0000256" key="10">
    <source>
        <dbReference type="ARBA" id="ARBA00023004"/>
    </source>
</evidence>
<dbReference type="GO" id="GO:0042448">
    <property type="term" value="P:progesterone metabolic process"/>
    <property type="evidence" value="ECO:0007669"/>
    <property type="project" value="TreeGrafter"/>
</dbReference>
<dbReference type="PANTHER" id="PTHR24289">
    <property type="entry name" value="STEROID 17-ALPHA-HYDROXYLASE/17,20 LYASE"/>
    <property type="match status" value="1"/>
</dbReference>
<keyword evidence="15" id="KW-1133">Transmembrane helix</keyword>
<evidence type="ECO:0000256" key="8">
    <source>
        <dbReference type="ARBA" id="ARBA00022848"/>
    </source>
</evidence>
<feature type="binding site" description="axial binding residue" evidence="13">
    <location>
        <position position="450"/>
    </location>
    <ligand>
        <name>heme</name>
        <dbReference type="ChEBI" id="CHEBI:30413"/>
    </ligand>
    <ligandPart>
        <name>Fe</name>
        <dbReference type="ChEBI" id="CHEBI:18248"/>
    </ligandPart>
</feature>
<dbReference type="PANTHER" id="PTHR24289:SF20">
    <property type="entry name" value="STEROID 17-ALPHA-HYDROXYLASE_17,20 LYASE"/>
    <property type="match status" value="1"/>
</dbReference>
<dbReference type="InterPro" id="IPR001128">
    <property type="entry name" value="Cyt_P450"/>
</dbReference>
<protein>
    <submittedName>
        <fullName evidence="17">Cytochrome P450 1A1-like</fullName>
    </submittedName>
</protein>
<sequence>MAVAEVITENVGLALMFIVTFVALLLYQNTRRPAGFPPGPLALPIIGNVLTFRSSEPVYQIFLQLAEQYGRVFSLKLGSLWVIVLNDVEDIREALIKQPIAFAGRPPLYSLSLLTEGLQDIVFSDYSEEWSLHRRLGRSALRHFAEGGNLEKLVHGVLPGVSKVLDQSAGKPIDLQDVFEKSIYIVLATMCYGKNYDFDDPSLAKWLGNNKEVKRLVGIGLPQDFIHCLRYLPTPVTAREKRMRRVMYEEVQYIYEEFKGHRSSFDPENIRDLFDSLIAAQRTDAAQGGSRVDFLTDTRIVQTIHDVFGAGVDTTIPALYWAVALVIEHPQILERVTGEIDTVIGPDCLPCLSHRGSMPYTEATLMEIFRYGATTPVGLPKSTTRDTTFRGFTIPKKTMVMVNHWAAHHSQNHWDEPAKFKPERFLDESETKLIKTPASFMPFGVGRRSCIGENFARGEIFILFCWLFGRYALSKVPGREEESLLRTKVSQELTEHDLCPYEVIVQKL</sequence>
<keyword evidence="8" id="KW-0492">Microsome</keyword>
<evidence type="ECO:0000256" key="5">
    <source>
        <dbReference type="ARBA" id="ARBA00022617"/>
    </source>
</evidence>
<keyword evidence="5 13" id="KW-0349">Heme</keyword>
<evidence type="ECO:0000256" key="11">
    <source>
        <dbReference type="ARBA" id="ARBA00023033"/>
    </source>
</evidence>
<evidence type="ECO:0000256" key="12">
    <source>
        <dbReference type="ARBA" id="ARBA00023136"/>
    </source>
</evidence>
<dbReference type="GeneID" id="110984426"/>
<dbReference type="Gene3D" id="1.10.630.10">
    <property type="entry name" value="Cytochrome P450"/>
    <property type="match status" value="1"/>
</dbReference>
<dbReference type="KEGG" id="aplc:110984426"/>
<dbReference type="Pfam" id="PF00067">
    <property type="entry name" value="p450"/>
    <property type="match status" value="1"/>
</dbReference>
<dbReference type="FunFam" id="1.10.630.10:FF:000238">
    <property type="entry name" value="Cytochrome P450 2A6"/>
    <property type="match status" value="1"/>
</dbReference>
<proteinExistence type="inferred from homology"/>
<dbReference type="Proteomes" id="UP000694845">
    <property type="component" value="Unplaced"/>
</dbReference>
<dbReference type="InterPro" id="IPR017972">
    <property type="entry name" value="Cyt_P450_CS"/>
</dbReference>
<dbReference type="InterPro" id="IPR008066">
    <property type="entry name" value="Cyt_P450_E_grp-I_CYP1"/>
</dbReference>
<comment type="cofactor">
    <cofactor evidence="1 13">
        <name>heme</name>
        <dbReference type="ChEBI" id="CHEBI:30413"/>
    </cofactor>
</comment>
<dbReference type="PRINTS" id="PR00463">
    <property type="entry name" value="EP450I"/>
</dbReference>
<dbReference type="GO" id="GO:0004508">
    <property type="term" value="F:steroid 17-alpha-monooxygenase activity"/>
    <property type="evidence" value="ECO:0007669"/>
    <property type="project" value="TreeGrafter"/>
</dbReference>
<evidence type="ECO:0000256" key="1">
    <source>
        <dbReference type="ARBA" id="ARBA00001971"/>
    </source>
</evidence>
<keyword evidence="15" id="KW-0812">Transmembrane</keyword>
<dbReference type="PRINTS" id="PR01683">
    <property type="entry name" value="EP450ICYP1A"/>
</dbReference>
<dbReference type="GO" id="GO:0005789">
    <property type="term" value="C:endoplasmic reticulum membrane"/>
    <property type="evidence" value="ECO:0007669"/>
    <property type="project" value="UniProtKB-SubCell"/>
</dbReference>
<evidence type="ECO:0000256" key="3">
    <source>
        <dbReference type="ARBA" id="ARBA00004406"/>
    </source>
</evidence>
<evidence type="ECO:0000256" key="15">
    <source>
        <dbReference type="SAM" id="Phobius"/>
    </source>
</evidence>
<dbReference type="AlphaFoldDB" id="A0A8B7Z5T0"/>
<dbReference type="SUPFAM" id="SSF48264">
    <property type="entry name" value="Cytochrome P450"/>
    <property type="match status" value="1"/>
</dbReference>
<dbReference type="GO" id="GO:0005506">
    <property type="term" value="F:iron ion binding"/>
    <property type="evidence" value="ECO:0007669"/>
    <property type="project" value="InterPro"/>
</dbReference>
<gene>
    <name evidence="17" type="primary">LOC110984426</name>
</gene>
<dbReference type="InterPro" id="IPR002401">
    <property type="entry name" value="Cyt_P450_E_grp-I"/>
</dbReference>
<dbReference type="RefSeq" id="XP_022100317.1">
    <property type="nucleotide sequence ID" value="XM_022244625.1"/>
</dbReference>
<dbReference type="OMA" id="YDSHRAT"/>
<evidence type="ECO:0000256" key="6">
    <source>
        <dbReference type="ARBA" id="ARBA00022723"/>
    </source>
</evidence>
<feature type="transmembrane region" description="Helical" evidence="15">
    <location>
        <begin position="6"/>
        <end position="27"/>
    </location>
</feature>
<evidence type="ECO:0000313" key="16">
    <source>
        <dbReference type="Proteomes" id="UP000694845"/>
    </source>
</evidence>